<proteinExistence type="inferred from homology"/>
<dbReference type="EMBL" id="PVTK01000003">
    <property type="protein sequence ID" value="PRY65277.1"/>
    <property type="molecule type" value="Genomic_DNA"/>
</dbReference>
<evidence type="ECO:0000313" key="11">
    <source>
        <dbReference type="EMBL" id="PRY65277.1"/>
    </source>
</evidence>
<sequence length="281" mass="31272">MDVLAIENLNVTFRTDEGIKHAVRDVSFTLNNEKLAIVGESGSGKSTVGKAILRLNPPSTLVTADALRFGETDLLACNEKAIRAIRGQHISMIMQDPKFSLNPVMTVGEQIAEALSVHRRISKREARLAALEMLKEVSIADPEHVYGQYPHEISGGMGQRIMIAMMVIPEPDIIIADEPTSALDVSVQQDVLNILTRLIEKKNISLIFISHDLNLVKKFCDHVLVMYGGRVVESIRADALSNASHPYTRGLMESLPSLRHRRDVLPVMTRDQNWLTQDYTP</sequence>
<evidence type="ECO:0000256" key="3">
    <source>
        <dbReference type="ARBA" id="ARBA00022448"/>
    </source>
</evidence>
<dbReference type="Gene3D" id="3.40.50.300">
    <property type="entry name" value="P-loop containing nucleotide triphosphate hydrolases"/>
    <property type="match status" value="1"/>
</dbReference>
<evidence type="ECO:0000256" key="1">
    <source>
        <dbReference type="ARBA" id="ARBA00004417"/>
    </source>
</evidence>
<name>A0A2T0V591_9GAMM</name>
<dbReference type="InterPro" id="IPR003593">
    <property type="entry name" value="AAA+_ATPase"/>
</dbReference>
<dbReference type="PANTHER" id="PTHR43297">
    <property type="entry name" value="OLIGOPEPTIDE TRANSPORT ATP-BINDING PROTEIN APPD"/>
    <property type="match status" value="1"/>
</dbReference>
<keyword evidence="5" id="KW-0547">Nucleotide-binding</keyword>
<evidence type="ECO:0000256" key="4">
    <source>
        <dbReference type="ARBA" id="ARBA00022475"/>
    </source>
</evidence>
<gene>
    <name evidence="11" type="ORF">B0H98_103220</name>
</gene>
<dbReference type="OrthoDB" id="9784450at2"/>
<feature type="domain" description="ABC transporter" evidence="10">
    <location>
        <begin position="6"/>
        <end position="253"/>
    </location>
</feature>
<keyword evidence="4" id="KW-1003">Cell membrane</keyword>
<evidence type="ECO:0000256" key="6">
    <source>
        <dbReference type="ARBA" id="ARBA00022840"/>
    </source>
</evidence>
<dbReference type="GO" id="GO:0005886">
    <property type="term" value="C:plasma membrane"/>
    <property type="evidence" value="ECO:0007669"/>
    <property type="project" value="UniProtKB-SubCell"/>
</dbReference>
<dbReference type="Pfam" id="PF00005">
    <property type="entry name" value="ABC_tran"/>
    <property type="match status" value="1"/>
</dbReference>
<comment type="subcellular location">
    <subcellularLocation>
        <location evidence="1">Cell inner membrane</location>
        <topology evidence="1">Peripheral membrane protein</topology>
    </subcellularLocation>
</comment>
<dbReference type="InterPro" id="IPR003439">
    <property type="entry name" value="ABC_transporter-like_ATP-bd"/>
</dbReference>
<organism evidence="11 12">
    <name type="scientific">Vreelandella songnenensis</name>
    <dbReference type="NCBI Taxonomy" id="1176243"/>
    <lineage>
        <taxon>Bacteria</taxon>
        <taxon>Pseudomonadati</taxon>
        <taxon>Pseudomonadota</taxon>
        <taxon>Gammaproteobacteria</taxon>
        <taxon>Oceanospirillales</taxon>
        <taxon>Halomonadaceae</taxon>
        <taxon>Vreelandella</taxon>
    </lineage>
</organism>
<dbReference type="PANTHER" id="PTHR43297:SF2">
    <property type="entry name" value="DIPEPTIDE TRANSPORT ATP-BINDING PROTEIN DPPD"/>
    <property type="match status" value="1"/>
</dbReference>
<dbReference type="EC" id="7.4.2.9" evidence="8"/>
<dbReference type="GO" id="GO:0016887">
    <property type="term" value="F:ATP hydrolysis activity"/>
    <property type="evidence" value="ECO:0007669"/>
    <property type="project" value="InterPro"/>
</dbReference>
<dbReference type="GO" id="GO:0055085">
    <property type="term" value="P:transmembrane transport"/>
    <property type="evidence" value="ECO:0007669"/>
    <property type="project" value="UniProtKB-ARBA"/>
</dbReference>
<dbReference type="InterPro" id="IPR050388">
    <property type="entry name" value="ABC_Ni/Peptide_Import"/>
</dbReference>
<dbReference type="AlphaFoldDB" id="A0A2T0V591"/>
<evidence type="ECO:0000259" key="10">
    <source>
        <dbReference type="PROSITE" id="PS50893"/>
    </source>
</evidence>
<keyword evidence="6 11" id="KW-0067">ATP-binding</keyword>
<dbReference type="InterPro" id="IPR027417">
    <property type="entry name" value="P-loop_NTPase"/>
</dbReference>
<comment type="similarity">
    <text evidence="2">Belongs to the ABC transporter superfamily.</text>
</comment>
<evidence type="ECO:0000256" key="8">
    <source>
        <dbReference type="ARBA" id="ARBA00038852"/>
    </source>
</evidence>
<protein>
    <recommendedName>
        <fullName evidence="8">ABC-type dipeptide transporter</fullName>
        <ecNumber evidence="8">7.4.2.9</ecNumber>
    </recommendedName>
</protein>
<evidence type="ECO:0000313" key="12">
    <source>
        <dbReference type="Proteomes" id="UP000237647"/>
    </source>
</evidence>
<comment type="catalytic activity">
    <reaction evidence="9">
        <text>a dipeptide(out) + ATP + H2O = a dipeptide(in) + ADP + phosphate + H(+)</text>
        <dbReference type="Rhea" id="RHEA:23120"/>
        <dbReference type="ChEBI" id="CHEBI:15377"/>
        <dbReference type="ChEBI" id="CHEBI:15378"/>
        <dbReference type="ChEBI" id="CHEBI:30616"/>
        <dbReference type="ChEBI" id="CHEBI:43474"/>
        <dbReference type="ChEBI" id="CHEBI:90799"/>
        <dbReference type="ChEBI" id="CHEBI:456216"/>
        <dbReference type="EC" id="7.4.2.9"/>
    </reaction>
</comment>
<dbReference type="SUPFAM" id="SSF52540">
    <property type="entry name" value="P-loop containing nucleoside triphosphate hydrolases"/>
    <property type="match status" value="1"/>
</dbReference>
<keyword evidence="12" id="KW-1185">Reference proteome</keyword>
<evidence type="ECO:0000256" key="5">
    <source>
        <dbReference type="ARBA" id="ARBA00022741"/>
    </source>
</evidence>
<evidence type="ECO:0000256" key="7">
    <source>
        <dbReference type="ARBA" id="ARBA00023136"/>
    </source>
</evidence>
<dbReference type="PROSITE" id="PS50893">
    <property type="entry name" value="ABC_TRANSPORTER_2"/>
    <property type="match status" value="1"/>
</dbReference>
<dbReference type="SMART" id="SM00382">
    <property type="entry name" value="AAA"/>
    <property type="match status" value="1"/>
</dbReference>
<dbReference type="Proteomes" id="UP000237647">
    <property type="component" value="Unassembled WGS sequence"/>
</dbReference>
<evidence type="ECO:0000256" key="9">
    <source>
        <dbReference type="ARBA" id="ARBA00047356"/>
    </source>
</evidence>
<keyword evidence="3" id="KW-0813">Transport</keyword>
<comment type="caution">
    <text evidence="11">The sequence shown here is derived from an EMBL/GenBank/DDBJ whole genome shotgun (WGS) entry which is preliminary data.</text>
</comment>
<keyword evidence="7" id="KW-0472">Membrane</keyword>
<evidence type="ECO:0000256" key="2">
    <source>
        <dbReference type="ARBA" id="ARBA00005417"/>
    </source>
</evidence>
<reference evidence="11 12" key="1">
    <citation type="submission" date="2018-03" db="EMBL/GenBank/DDBJ databases">
        <title>Genomic Encyclopedia of Type Strains, Phase III (KMG-III): the genomes of soil and plant-associated and newly described type strains.</title>
        <authorList>
            <person name="Whitman W."/>
        </authorList>
    </citation>
    <scope>NUCLEOTIDE SEQUENCE [LARGE SCALE GENOMIC DNA]</scope>
    <source>
        <strain evidence="11 12">CGMCC 1.12152</strain>
    </source>
</reference>
<accession>A0A2T0V591</accession>
<dbReference type="CDD" id="cd03257">
    <property type="entry name" value="ABC_NikE_OppD_transporters"/>
    <property type="match status" value="1"/>
</dbReference>
<dbReference type="GO" id="GO:0005524">
    <property type="term" value="F:ATP binding"/>
    <property type="evidence" value="ECO:0007669"/>
    <property type="project" value="UniProtKB-KW"/>
</dbReference>
<dbReference type="FunFam" id="3.40.50.300:FF:000016">
    <property type="entry name" value="Oligopeptide ABC transporter ATP-binding component"/>
    <property type="match status" value="1"/>
</dbReference>